<dbReference type="Gene3D" id="1.10.10.2840">
    <property type="entry name" value="PucR C-terminal helix-turn-helix domain"/>
    <property type="match status" value="1"/>
</dbReference>
<evidence type="ECO:0000259" key="4">
    <source>
        <dbReference type="Pfam" id="PF17853"/>
    </source>
</evidence>
<dbReference type="Proteomes" id="UP000285120">
    <property type="component" value="Unassembled WGS sequence"/>
</dbReference>
<evidence type="ECO:0000256" key="1">
    <source>
        <dbReference type="ARBA" id="ARBA00006754"/>
    </source>
</evidence>
<protein>
    <submittedName>
        <fullName evidence="5">Purine catabolism regulator</fullName>
    </submittedName>
</protein>
<feature type="domain" description="CdaR GGDEF-like" evidence="4">
    <location>
        <begin position="306"/>
        <end position="443"/>
    </location>
</feature>
<feature type="domain" description="PucR C-terminal helix-turn-helix" evidence="3">
    <location>
        <begin position="496"/>
        <end position="553"/>
    </location>
</feature>
<gene>
    <name evidence="5" type="ORF">ATL39_1981</name>
</gene>
<accession>A0A419V2N1</accession>
<dbReference type="AlphaFoldDB" id="A0A419V2N1"/>
<sequence length="569" mass="65187">MFTVKDVMALPVMDQSLLLTAYEASKQNQVEWVSIIEAPVEDFVRKNEVVLTTGIGYKDQISQLLTFVKEVKEAGAAALIVSIGHYIPQLPEPVISYCSEQKFPLVQLPWDVRFSEVTQQISSALNQEERDAVKRSDSIRKELLEIVLRGEGLGEITSYLQKQLDMPVIVTDRRGRFKHQTRNAERLKSLWNDYLLNQGDPLSYSYEDGVETRSLPSNMHWISTPQSSILQLTVQTAREIQGFILIQWPSKGIKAEKELLDHLILLEHAATTSALCFLHDQTALETELRLKDDFVWSLAKGTFESLDDTLSRAKSLHYDLDTDYLCLIAKPENSQPYPHDNHASHSYSNWLRTIGDILEEETYHAGRTMNIKTMSTFQKEELIIFVELFTEKSIETAYPFIDLLQYRLEQKNPQAIVSWGVAKTYGRYCFNVSFQEAKAALDIGHAHKEKGFISTFADTRFDRALFAMTENEELEEITEITIAPLRKYSKERGIDLVHTFVVYNQHKGNVSQTARALNLHRQSLLYRLKKIENLTGCSLDDSDELFLIDLSVRLHMLRSGTPYGYSSFH</sequence>
<evidence type="ECO:0000259" key="2">
    <source>
        <dbReference type="Pfam" id="PF07905"/>
    </source>
</evidence>
<dbReference type="RefSeq" id="WP_170146893.1">
    <property type="nucleotide sequence ID" value="NZ_RAPK01000009.1"/>
</dbReference>
<dbReference type="SUPFAM" id="SSF46689">
    <property type="entry name" value="Homeodomain-like"/>
    <property type="match status" value="1"/>
</dbReference>
<dbReference type="EMBL" id="RAPK01000009">
    <property type="protein sequence ID" value="RKD72785.1"/>
    <property type="molecule type" value="Genomic_DNA"/>
</dbReference>
<dbReference type="PANTHER" id="PTHR33744">
    <property type="entry name" value="CARBOHYDRATE DIACID REGULATOR"/>
    <property type="match status" value="1"/>
</dbReference>
<feature type="domain" description="Purine catabolism PurC-like" evidence="2">
    <location>
        <begin position="6"/>
        <end position="125"/>
    </location>
</feature>
<dbReference type="InterPro" id="IPR009057">
    <property type="entry name" value="Homeodomain-like_sf"/>
</dbReference>
<proteinExistence type="inferred from homology"/>
<evidence type="ECO:0000313" key="6">
    <source>
        <dbReference type="Proteomes" id="UP000285120"/>
    </source>
</evidence>
<dbReference type="Pfam" id="PF17853">
    <property type="entry name" value="GGDEF_2"/>
    <property type="match status" value="1"/>
</dbReference>
<dbReference type="PANTHER" id="PTHR33744:SF1">
    <property type="entry name" value="DNA-BINDING TRANSCRIPTIONAL ACTIVATOR ADER"/>
    <property type="match status" value="1"/>
</dbReference>
<dbReference type="InterPro" id="IPR012914">
    <property type="entry name" value="PucR_dom"/>
</dbReference>
<dbReference type="InterPro" id="IPR041522">
    <property type="entry name" value="CdaR_GGDEF"/>
</dbReference>
<keyword evidence="6" id="KW-1185">Reference proteome</keyword>
<dbReference type="InterPro" id="IPR025736">
    <property type="entry name" value="PucR_C-HTH_dom"/>
</dbReference>
<evidence type="ECO:0000259" key="3">
    <source>
        <dbReference type="Pfam" id="PF13556"/>
    </source>
</evidence>
<evidence type="ECO:0000313" key="5">
    <source>
        <dbReference type="EMBL" id="RKD72785.1"/>
    </source>
</evidence>
<dbReference type="InterPro" id="IPR051448">
    <property type="entry name" value="CdaR-like_regulators"/>
</dbReference>
<dbReference type="Pfam" id="PF13556">
    <property type="entry name" value="HTH_30"/>
    <property type="match status" value="1"/>
</dbReference>
<dbReference type="Pfam" id="PF07905">
    <property type="entry name" value="PucR"/>
    <property type="match status" value="1"/>
</dbReference>
<dbReference type="InterPro" id="IPR042070">
    <property type="entry name" value="PucR_C-HTH_sf"/>
</dbReference>
<comment type="caution">
    <text evidence="5">The sequence shown here is derived from an EMBL/GenBank/DDBJ whole genome shotgun (WGS) entry which is preliminary data.</text>
</comment>
<name>A0A419V2N1_9BACL</name>
<comment type="similarity">
    <text evidence="1">Belongs to the CdaR family.</text>
</comment>
<organism evidence="5 6">
    <name type="scientific">Sinobaca qinghaiensis</name>
    <dbReference type="NCBI Taxonomy" id="342944"/>
    <lineage>
        <taxon>Bacteria</taxon>
        <taxon>Bacillati</taxon>
        <taxon>Bacillota</taxon>
        <taxon>Bacilli</taxon>
        <taxon>Bacillales</taxon>
        <taxon>Sporolactobacillaceae</taxon>
        <taxon>Sinobaca</taxon>
    </lineage>
</organism>
<reference evidence="5 6" key="1">
    <citation type="submission" date="2018-09" db="EMBL/GenBank/DDBJ databases">
        <title>Genomic Encyclopedia of Archaeal and Bacterial Type Strains, Phase II (KMG-II): from individual species to whole genera.</title>
        <authorList>
            <person name="Goeker M."/>
        </authorList>
    </citation>
    <scope>NUCLEOTIDE SEQUENCE [LARGE SCALE GENOMIC DNA]</scope>
    <source>
        <strain evidence="5 6">DSM 17008</strain>
    </source>
</reference>